<sequence length="398" mass="42193">MNRSPHPMSVMPFIILGLFGLYTLELGVVGILPLIVERFGVSVAQAGLLMSLFAFIVALSGPFLVLLFSRFDRKKVLVGALLCFSVSSVFSAYAPNYSTLMALRIVPAMLHPVFFSAAFAAAISLYPKERATHATTVAFIGTTLGLVFGVPITAWVAGRFSYEASILFCAVATLLAGLGLLLRLPRQTAAPESFASQLSILKKPAVWLAIIATVLVFTTKFAVYSYAAEYLKNQTGLDGETISFLLVIFGVGGVLGNLLAGRMLATHLVATAVLFPILLSIAYLILATFGSASLGSMLLIVLLWGAIHTSGMIITQMWLTSAAPEAHSFATSLYVSAANAGIALGSWIGGIFIDTWGLPGTIWCGLLFALLSLLTIGARAMFYGGHQKRPDLRGASAA</sequence>
<feature type="transmembrane region" description="Helical" evidence="6">
    <location>
        <begin position="267"/>
        <end position="286"/>
    </location>
</feature>
<gene>
    <name evidence="8" type="ORF">DLD99_11180</name>
</gene>
<feature type="transmembrane region" description="Helical" evidence="6">
    <location>
        <begin position="105"/>
        <end position="125"/>
    </location>
</feature>
<evidence type="ECO:0000259" key="7">
    <source>
        <dbReference type="PROSITE" id="PS50850"/>
    </source>
</evidence>
<dbReference type="Proteomes" id="UP000253720">
    <property type="component" value="Chromosome"/>
</dbReference>
<dbReference type="PANTHER" id="PTHR43124:SF3">
    <property type="entry name" value="CHLORAMPHENICOL EFFLUX PUMP RV0191"/>
    <property type="match status" value="1"/>
</dbReference>
<feature type="transmembrane region" description="Helical" evidence="6">
    <location>
        <begin position="360"/>
        <end position="382"/>
    </location>
</feature>
<protein>
    <submittedName>
        <fullName evidence="8">MFS transporter</fullName>
    </submittedName>
</protein>
<feature type="transmembrane region" description="Helical" evidence="6">
    <location>
        <begin position="76"/>
        <end position="93"/>
    </location>
</feature>
<dbReference type="InterPro" id="IPR050189">
    <property type="entry name" value="MFS_Efflux_Transporters"/>
</dbReference>
<dbReference type="AlphaFoldDB" id="A0A345RNZ4"/>
<keyword evidence="3 6" id="KW-0812">Transmembrane</keyword>
<feature type="transmembrane region" description="Helical" evidence="6">
    <location>
        <begin position="292"/>
        <end position="314"/>
    </location>
</feature>
<keyword evidence="4 6" id="KW-1133">Transmembrane helix</keyword>
<dbReference type="Gene3D" id="1.20.1250.20">
    <property type="entry name" value="MFS general substrate transporter like domains"/>
    <property type="match status" value="1"/>
</dbReference>
<keyword evidence="9" id="KW-1185">Reference proteome</keyword>
<dbReference type="EMBL" id="CP029608">
    <property type="protein sequence ID" value="AXI61010.1"/>
    <property type="molecule type" value="Genomic_DNA"/>
</dbReference>
<accession>A0A345RNZ4</accession>
<evidence type="ECO:0000256" key="2">
    <source>
        <dbReference type="ARBA" id="ARBA00022475"/>
    </source>
</evidence>
<reference evidence="8 9" key="1">
    <citation type="submission" date="2018-05" db="EMBL/GenBank/DDBJ databases">
        <title>Complete genome sequence of Pseudomonas kribbensis 46-2(T).</title>
        <authorList>
            <person name="Jeong H."/>
            <person name="Lee S.-G."/>
            <person name="Rha E."/>
            <person name="Kim H."/>
        </authorList>
    </citation>
    <scope>NUCLEOTIDE SEQUENCE [LARGE SCALE GENOMIC DNA]</scope>
    <source>
        <strain evidence="8 9">46-2</strain>
    </source>
</reference>
<dbReference type="SUPFAM" id="SSF103473">
    <property type="entry name" value="MFS general substrate transporter"/>
    <property type="match status" value="1"/>
</dbReference>
<dbReference type="CDD" id="cd17324">
    <property type="entry name" value="MFS_NepI_like"/>
    <property type="match status" value="1"/>
</dbReference>
<dbReference type="Pfam" id="PF07690">
    <property type="entry name" value="MFS_1"/>
    <property type="match status" value="1"/>
</dbReference>
<evidence type="ECO:0000313" key="9">
    <source>
        <dbReference type="Proteomes" id="UP000253720"/>
    </source>
</evidence>
<dbReference type="InterPro" id="IPR011701">
    <property type="entry name" value="MFS"/>
</dbReference>
<evidence type="ECO:0000256" key="6">
    <source>
        <dbReference type="SAM" id="Phobius"/>
    </source>
</evidence>
<dbReference type="PANTHER" id="PTHR43124">
    <property type="entry name" value="PURINE EFFLUX PUMP PBUE"/>
    <property type="match status" value="1"/>
</dbReference>
<name>A0A345RNZ4_9PSED</name>
<dbReference type="GO" id="GO:0005886">
    <property type="term" value="C:plasma membrane"/>
    <property type="evidence" value="ECO:0007669"/>
    <property type="project" value="UniProtKB-SubCell"/>
</dbReference>
<feature type="transmembrane region" description="Helical" evidence="6">
    <location>
        <begin position="137"/>
        <end position="158"/>
    </location>
</feature>
<dbReference type="PROSITE" id="PS50850">
    <property type="entry name" value="MFS"/>
    <property type="match status" value="1"/>
</dbReference>
<keyword evidence="2" id="KW-1003">Cell membrane</keyword>
<proteinExistence type="predicted"/>
<dbReference type="RefSeq" id="WP_114882230.1">
    <property type="nucleotide sequence ID" value="NZ_CP029608.1"/>
</dbReference>
<feature type="transmembrane region" description="Helical" evidence="6">
    <location>
        <begin position="205"/>
        <end position="227"/>
    </location>
</feature>
<evidence type="ECO:0000256" key="5">
    <source>
        <dbReference type="ARBA" id="ARBA00023136"/>
    </source>
</evidence>
<feature type="domain" description="Major facilitator superfamily (MFS) profile" evidence="7">
    <location>
        <begin position="8"/>
        <end position="389"/>
    </location>
</feature>
<evidence type="ECO:0000313" key="8">
    <source>
        <dbReference type="EMBL" id="AXI61010.1"/>
    </source>
</evidence>
<dbReference type="GO" id="GO:0022857">
    <property type="term" value="F:transmembrane transporter activity"/>
    <property type="evidence" value="ECO:0007669"/>
    <property type="project" value="InterPro"/>
</dbReference>
<feature type="transmembrane region" description="Helical" evidence="6">
    <location>
        <begin position="242"/>
        <end position="260"/>
    </location>
</feature>
<evidence type="ECO:0000256" key="3">
    <source>
        <dbReference type="ARBA" id="ARBA00022692"/>
    </source>
</evidence>
<dbReference type="KEGG" id="pke:DLD99_11180"/>
<feature type="transmembrane region" description="Helical" evidence="6">
    <location>
        <begin position="48"/>
        <end position="69"/>
    </location>
</feature>
<comment type="subcellular location">
    <subcellularLocation>
        <location evidence="1">Cell membrane</location>
        <topology evidence="1">Multi-pass membrane protein</topology>
    </subcellularLocation>
</comment>
<feature type="transmembrane region" description="Helical" evidence="6">
    <location>
        <begin position="326"/>
        <end position="348"/>
    </location>
</feature>
<feature type="transmembrane region" description="Helical" evidence="6">
    <location>
        <begin position="164"/>
        <end position="184"/>
    </location>
</feature>
<keyword evidence="5 6" id="KW-0472">Membrane</keyword>
<feature type="transmembrane region" description="Helical" evidence="6">
    <location>
        <begin position="12"/>
        <end position="36"/>
    </location>
</feature>
<dbReference type="InterPro" id="IPR020846">
    <property type="entry name" value="MFS_dom"/>
</dbReference>
<evidence type="ECO:0000256" key="1">
    <source>
        <dbReference type="ARBA" id="ARBA00004651"/>
    </source>
</evidence>
<evidence type="ECO:0000256" key="4">
    <source>
        <dbReference type="ARBA" id="ARBA00022989"/>
    </source>
</evidence>
<dbReference type="InterPro" id="IPR036259">
    <property type="entry name" value="MFS_trans_sf"/>
</dbReference>
<organism evidence="8 9">
    <name type="scientific">Pseudomonas kribbensis</name>
    <dbReference type="NCBI Taxonomy" id="1628086"/>
    <lineage>
        <taxon>Bacteria</taxon>
        <taxon>Pseudomonadati</taxon>
        <taxon>Pseudomonadota</taxon>
        <taxon>Gammaproteobacteria</taxon>
        <taxon>Pseudomonadales</taxon>
        <taxon>Pseudomonadaceae</taxon>
        <taxon>Pseudomonas</taxon>
    </lineage>
</organism>